<organism evidence="2 3">
    <name type="scientific">Peptostreptococcus equinus</name>
    <dbReference type="NCBI Taxonomy" id="3003601"/>
    <lineage>
        <taxon>Bacteria</taxon>
        <taxon>Bacillati</taxon>
        <taxon>Bacillota</taxon>
        <taxon>Clostridia</taxon>
        <taxon>Peptostreptococcales</taxon>
        <taxon>Peptostreptococcaceae</taxon>
        <taxon>Peptostreptococcus</taxon>
    </lineage>
</organism>
<keyword evidence="3" id="KW-1185">Reference proteome</keyword>
<keyword evidence="2" id="KW-0489">Methyltransferase</keyword>
<evidence type="ECO:0000313" key="3">
    <source>
        <dbReference type="Proteomes" id="UP001164187"/>
    </source>
</evidence>
<name>A0ABY7JLY9_9FIRM</name>
<accession>A0ABY7JLY9</accession>
<dbReference type="Proteomes" id="UP001164187">
    <property type="component" value="Chromosome"/>
</dbReference>
<dbReference type="SUPFAM" id="SSF53335">
    <property type="entry name" value="S-adenosyl-L-methionine-dependent methyltransferases"/>
    <property type="match status" value="1"/>
</dbReference>
<dbReference type="GO" id="GO:0008168">
    <property type="term" value="F:methyltransferase activity"/>
    <property type="evidence" value="ECO:0007669"/>
    <property type="project" value="UniProtKB-KW"/>
</dbReference>
<feature type="domain" description="Methyltransferase" evidence="1">
    <location>
        <begin position="41"/>
        <end position="137"/>
    </location>
</feature>
<dbReference type="RefSeq" id="WP_269311052.1">
    <property type="nucleotide sequence ID" value="NZ_CP114052.1"/>
</dbReference>
<dbReference type="EMBL" id="CP114052">
    <property type="protein sequence ID" value="WAW14381.1"/>
    <property type="molecule type" value="Genomic_DNA"/>
</dbReference>
<evidence type="ECO:0000259" key="1">
    <source>
        <dbReference type="Pfam" id="PF13649"/>
    </source>
</evidence>
<dbReference type="GO" id="GO:0032259">
    <property type="term" value="P:methylation"/>
    <property type="evidence" value="ECO:0007669"/>
    <property type="project" value="UniProtKB-KW"/>
</dbReference>
<dbReference type="Gene3D" id="2.20.25.110">
    <property type="entry name" value="S-adenosyl-L-methionine-dependent methyltransferases"/>
    <property type="match status" value="1"/>
</dbReference>
<evidence type="ECO:0000313" key="2">
    <source>
        <dbReference type="EMBL" id="WAW14381.1"/>
    </source>
</evidence>
<dbReference type="Gene3D" id="3.40.50.150">
    <property type="entry name" value="Vaccinia Virus protein VP39"/>
    <property type="match status" value="1"/>
</dbReference>
<sequence length="254" mass="29712">MAQYGNFAYIYDQLMDDVDYEKWVDHIENLIKLNNIKVKNILELACGTGNITIPLTRRGYDIAGIDISEEMLDVAYNKSIEENTTLVLLEQDIVELDFDIYDLDCVLCACDGFNYITSIEDLDKVFTKVHQQLKDGGIFVFDISSHFKLKNILGNNFMGQSRKDLSYMWTNYYDDQIQLLEMELDFFVKIDADDDEEDNLYEKYSEVHLQRAHKEEEIIKLLEKVGFEDIKSFGDFELENVKEDSQRVFFTAIK</sequence>
<dbReference type="PANTHER" id="PTHR43591">
    <property type="entry name" value="METHYLTRANSFERASE"/>
    <property type="match status" value="1"/>
</dbReference>
<dbReference type="CDD" id="cd02440">
    <property type="entry name" value="AdoMet_MTases"/>
    <property type="match status" value="1"/>
</dbReference>
<dbReference type="InterPro" id="IPR029063">
    <property type="entry name" value="SAM-dependent_MTases_sf"/>
</dbReference>
<gene>
    <name evidence="2" type="ORF">O0R46_07175</name>
</gene>
<reference evidence="2" key="1">
    <citation type="submission" date="2022-12" db="EMBL/GenBank/DDBJ databases">
        <title>Peptostreptococcus.</title>
        <authorList>
            <person name="Lee S.H."/>
        </authorList>
    </citation>
    <scope>NUCLEOTIDE SEQUENCE</scope>
    <source>
        <strain evidence="2">CBA3647</strain>
    </source>
</reference>
<dbReference type="InterPro" id="IPR041698">
    <property type="entry name" value="Methyltransf_25"/>
</dbReference>
<dbReference type="Pfam" id="PF13649">
    <property type="entry name" value="Methyltransf_25"/>
    <property type="match status" value="1"/>
</dbReference>
<proteinExistence type="predicted"/>
<keyword evidence="2" id="KW-0808">Transferase</keyword>
<protein>
    <submittedName>
        <fullName evidence="2">Methyltransferase domain-containing protein</fullName>
    </submittedName>
</protein>
<dbReference type="PANTHER" id="PTHR43591:SF110">
    <property type="entry name" value="RHODANESE DOMAIN-CONTAINING PROTEIN"/>
    <property type="match status" value="1"/>
</dbReference>